<keyword evidence="4" id="KW-1185">Reference proteome</keyword>
<feature type="region of interest" description="Disordered" evidence="1">
    <location>
        <begin position="178"/>
        <end position="199"/>
    </location>
</feature>
<name>A0AAW0F8W7_9APHY</name>
<evidence type="ECO:0000256" key="1">
    <source>
        <dbReference type="SAM" id="MobiDB-lite"/>
    </source>
</evidence>
<proteinExistence type="predicted"/>
<protein>
    <submittedName>
        <fullName evidence="3">Uncharacterized protein</fullName>
    </submittedName>
</protein>
<dbReference type="Proteomes" id="UP001385951">
    <property type="component" value="Unassembled WGS sequence"/>
</dbReference>
<dbReference type="EMBL" id="JASBNA010000088">
    <property type="protein sequence ID" value="KAK7677445.1"/>
    <property type="molecule type" value="Genomic_DNA"/>
</dbReference>
<sequence length="297" mass="32946">MEGHCRTILTASLTLIIIKRSHSLILSLPPPPCPVLVPVVDDPWPADNAGLSPQTRISAVLQGSLKCRQHGQEYAISVREYKGFAETSKHLAPSATMSLFAVKTLQNRAEVEEKIGSISPYIASLQAEIDGRITHQRRFFNDNADEGHQGRIDRQQNKLDTARTLQERLGERLEELKAEDRQRELQKQARPDRGLTPRAFSDEISGCSCPTCSGERNRYGHSNTEFPTLPRCAKLASGKISVPPEKNPPPLATIGMTHFILLIGGPLRASRQKAQYSEVARPRSQGNSDLRFILRSA</sequence>
<dbReference type="AlphaFoldDB" id="A0AAW0F8W7"/>
<evidence type="ECO:0000256" key="2">
    <source>
        <dbReference type="SAM" id="SignalP"/>
    </source>
</evidence>
<organism evidence="3 4">
    <name type="scientific">Cerrena zonata</name>
    <dbReference type="NCBI Taxonomy" id="2478898"/>
    <lineage>
        <taxon>Eukaryota</taxon>
        <taxon>Fungi</taxon>
        <taxon>Dikarya</taxon>
        <taxon>Basidiomycota</taxon>
        <taxon>Agaricomycotina</taxon>
        <taxon>Agaricomycetes</taxon>
        <taxon>Polyporales</taxon>
        <taxon>Cerrenaceae</taxon>
        <taxon>Cerrena</taxon>
    </lineage>
</organism>
<evidence type="ECO:0000313" key="4">
    <source>
        <dbReference type="Proteomes" id="UP001385951"/>
    </source>
</evidence>
<reference evidence="3 4" key="1">
    <citation type="submission" date="2022-09" db="EMBL/GenBank/DDBJ databases">
        <authorList>
            <person name="Palmer J.M."/>
        </authorList>
    </citation>
    <scope>NUCLEOTIDE SEQUENCE [LARGE SCALE GENOMIC DNA]</scope>
    <source>
        <strain evidence="3 4">DSM 7382</strain>
    </source>
</reference>
<comment type="caution">
    <text evidence="3">The sequence shown here is derived from an EMBL/GenBank/DDBJ whole genome shotgun (WGS) entry which is preliminary data.</text>
</comment>
<keyword evidence="2" id="KW-0732">Signal</keyword>
<accession>A0AAW0F8W7</accession>
<gene>
    <name evidence="3" type="ORF">QCA50_019558</name>
</gene>
<evidence type="ECO:0000313" key="3">
    <source>
        <dbReference type="EMBL" id="KAK7677445.1"/>
    </source>
</evidence>
<feature type="chain" id="PRO_5043418317" evidence="2">
    <location>
        <begin position="24"/>
        <end position="297"/>
    </location>
</feature>
<feature type="compositionally biased region" description="Basic and acidic residues" evidence="1">
    <location>
        <begin position="178"/>
        <end position="195"/>
    </location>
</feature>
<feature type="signal peptide" evidence="2">
    <location>
        <begin position="1"/>
        <end position="23"/>
    </location>
</feature>